<gene>
    <name evidence="2" type="ORF">GCM10010383_73160</name>
</gene>
<evidence type="ECO:0000313" key="2">
    <source>
        <dbReference type="EMBL" id="GGX32229.1"/>
    </source>
</evidence>
<protein>
    <recommendedName>
        <fullName evidence="1">Transposase IS116/IS110/IS902 C-terminal domain-containing protein</fullName>
    </recommendedName>
</protein>
<keyword evidence="3" id="KW-1185">Reference proteome</keyword>
<dbReference type="Pfam" id="PF02371">
    <property type="entry name" value="Transposase_20"/>
    <property type="match status" value="1"/>
</dbReference>
<dbReference type="PANTHER" id="PTHR33055">
    <property type="entry name" value="TRANSPOSASE FOR INSERTION SEQUENCE ELEMENT IS1111A"/>
    <property type="match status" value="1"/>
</dbReference>
<name>A0ABQ2XTJ4_9ACTN</name>
<reference evidence="3" key="1">
    <citation type="journal article" date="2019" name="Int. J. Syst. Evol. Microbiol.">
        <title>The Global Catalogue of Microorganisms (GCM) 10K type strain sequencing project: providing services to taxonomists for standard genome sequencing and annotation.</title>
        <authorList>
            <consortium name="The Broad Institute Genomics Platform"/>
            <consortium name="The Broad Institute Genome Sequencing Center for Infectious Disease"/>
            <person name="Wu L."/>
            <person name="Ma J."/>
        </authorList>
    </citation>
    <scope>NUCLEOTIDE SEQUENCE [LARGE SCALE GENOMIC DNA]</scope>
    <source>
        <strain evidence="3">JCM 4866</strain>
    </source>
</reference>
<dbReference type="InterPro" id="IPR047650">
    <property type="entry name" value="Transpos_IS110"/>
</dbReference>
<organism evidence="2 3">
    <name type="scientific">Streptomyces lomondensis</name>
    <dbReference type="NCBI Taxonomy" id="68229"/>
    <lineage>
        <taxon>Bacteria</taxon>
        <taxon>Bacillati</taxon>
        <taxon>Actinomycetota</taxon>
        <taxon>Actinomycetes</taxon>
        <taxon>Kitasatosporales</taxon>
        <taxon>Streptomycetaceae</taxon>
        <taxon>Streptomyces</taxon>
    </lineage>
</organism>
<dbReference type="PANTHER" id="PTHR33055:SF3">
    <property type="entry name" value="PUTATIVE TRANSPOSASE FOR IS117-RELATED"/>
    <property type="match status" value="1"/>
</dbReference>
<accession>A0ABQ2XTJ4</accession>
<dbReference type="Proteomes" id="UP000617743">
    <property type="component" value="Unassembled WGS sequence"/>
</dbReference>
<sequence>MKELAHRILELDERIKENEAEITALFRTDDRAGIIESLPGICPVLGAEFLAIVGDLSAHKDAVHLAAHAGLAPVPRDSGRKTGNLHRPGTGLTAWVQVGAEEVLIGADDARVVREAQRLLGRGGARRAERVVVQREQGNHRHRPLGALPQRVGVLRRTTPSSCGRLCRAQRLRAVIVDRPLTEHVVTEARSK</sequence>
<feature type="domain" description="Transposase IS116/IS110/IS902 C-terminal" evidence="1">
    <location>
        <begin position="34"/>
        <end position="88"/>
    </location>
</feature>
<dbReference type="InterPro" id="IPR003346">
    <property type="entry name" value="Transposase_20"/>
</dbReference>
<dbReference type="EMBL" id="BMWC01000017">
    <property type="protein sequence ID" value="GGX32229.1"/>
    <property type="molecule type" value="Genomic_DNA"/>
</dbReference>
<evidence type="ECO:0000259" key="1">
    <source>
        <dbReference type="Pfam" id="PF02371"/>
    </source>
</evidence>
<proteinExistence type="predicted"/>
<evidence type="ECO:0000313" key="3">
    <source>
        <dbReference type="Proteomes" id="UP000617743"/>
    </source>
</evidence>
<comment type="caution">
    <text evidence="2">The sequence shown here is derived from an EMBL/GenBank/DDBJ whole genome shotgun (WGS) entry which is preliminary data.</text>
</comment>